<accession>A0AAD7GVC2</accession>
<keyword evidence="2" id="KW-1185">Reference proteome</keyword>
<name>A0AAD7GVC2_9AGAR</name>
<dbReference type="Proteomes" id="UP001215598">
    <property type="component" value="Unassembled WGS sequence"/>
</dbReference>
<dbReference type="AlphaFoldDB" id="A0AAD7GVC2"/>
<reference evidence="1" key="1">
    <citation type="submission" date="2023-03" db="EMBL/GenBank/DDBJ databases">
        <title>Massive genome expansion in bonnet fungi (Mycena s.s.) driven by repeated elements and novel gene families across ecological guilds.</title>
        <authorList>
            <consortium name="Lawrence Berkeley National Laboratory"/>
            <person name="Harder C.B."/>
            <person name="Miyauchi S."/>
            <person name="Viragh M."/>
            <person name="Kuo A."/>
            <person name="Thoen E."/>
            <person name="Andreopoulos B."/>
            <person name="Lu D."/>
            <person name="Skrede I."/>
            <person name="Drula E."/>
            <person name="Henrissat B."/>
            <person name="Morin E."/>
            <person name="Kohler A."/>
            <person name="Barry K."/>
            <person name="LaButti K."/>
            <person name="Morin E."/>
            <person name="Salamov A."/>
            <person name="Lipzen A."/>
            <person name="Mereny Z."/>
            <person name="Hegedus B."/>
            <person name="Baldrian P."/>
            <person name="Stursova M."/>
            <person name="Weitz H."/>
            <person name="Taylor A."/>
            <person name="Grigoriev I.V."/>
            <person name="Nagy L.G."/>
            <person name="Martin F."/>
            <person name="Kauserud H."/>
        </authorList>
    </citation>
    <scope>NUCLEOTIDE SEQUENCE</scope>
    <source>
        <strain evidence="1">CBHHK182m</strain>
    </source>
</reference>
<evidence type="ECO:0000313" key="2">
    <source>
        <dbReference type="Proteomes" id="UP001215598"/>
    </source>
</evidence>
<sequence length="459" mass="50442">MSALSIEDRWRLLELCRGVINFGATNGNVGGVVLAPPETMNIRRLSVCLSRLFDDAAVDFTRPIFRSLTHLNMFDGYDGIEWGVMELLPSIPTLPALTHLILNPRIPRDNVLGVLAQSSRLQLLLVLWNPHEQDYSVSPMCTMFALSSGLMGATGNSGRRAQWACRTSGRGAQTLQQEVAVHIARESRYLFFPDSPGVLCHIDPRESPKSTASGLLIPAKASGGRVHVGTLQTFTSHHHAPDSYFTSQPGLFAEFVWFIWESYLGVCLHAGRVEGSSRPILLGPAVQWPHQTSVSAIPHLPPTNNMIIFAPTPLRPQAADRGALIACNPKTTLLSYYNNSDKPDYFPSELGDSTKLKLHIRSSAHKEKKERQRNGAVAFGDSKIIAGLIRAPAFRMPDPGIAIRCVPAQLWHTGHSGGGNATQWRFRTSLFHGLNSDFGVLIEPVRRRIIGSHELGYPG</sequence>
<proteinExistence type="predicted"/>
<gene>
    <name evidence="1" type="ORF">B0H16DRAFT_1482010</name>
</gene>
<protein>
    <submittedName>
        <fullName evidence="1">Uncharacterized protein</fullName>
    </submittedName>
</protein>
<evidence type="ECO:0000313" key="1">
    <source>
        <dbReference type="EMBL" id="KAJ7705951.1"/>
    </source>
</evidence>
<dbReference type="EMBL" id="JARKIB010000461">
    <property type="protein sequence ID" value="KAJ7705951.1"/>
    <property type="molecule type" value="Genomic_DNA"/>
</dbReference>
<organism evidence="1 2">
    <name type="scientific">Mycena metata</name>
    <dbReference type="NCBI Taxonomy" id="1033252"/>
    <lineage>
        <taxon>Eukaryota</taxon>
        <taxon>Fungi</taxon>
        <taxon>Dikarya</taxon>
        <taxon>Basidiomycota</taxon>
        <taxon>Agaricomycotina</taxon>
        <taxon>Agaricomycetes</taxon>
        <taxon>Agaricomycetidae</taxon>
        <taxon>Agaricales</taxon>
        <taxon>Marasmiineae</taxon>
        <taxon>Mycenaceae</taxon>
        <taxon>Mycena</taxon>
    </lineage>
</organism>
<comment type="caution">
    <text evidence="1">The sequence shown here is derived from an EMBL/GenBank/DDBJ whole genome shotgun (WGS) entry which is preliminary data.</text>
</comment>